<protein>
    <recommendedName>
        <fullName evidence="3">Reverse transcriptase zinc-binding domain-containing protein</fullName>
    </recommendedName>
</protein>
<dbReference type="Proteomes" id="UP000823388">
    <property type="component" value="Chromosome 1N"/>
</dbReference>
<dbReference type="EMBL" id="CM029038">
    <property type="protein sequence ID" value="KAG2650738.1"/>
    <property type="molecule type" value="Genomic_DNA"/>
</dbReference>
<dbReference type="AlphaFoldDB" id="A0A8T0WV84"/>
<evidence type="ECO:0000313" key="1">
    <source>
        <dbReference type="EMBL" id="KAG2650738.1"/>
    </source>
</evidence>
<evidence type="ECO:0008006" key="3">
    <source>
        <dbReference type="Google" id="ProtNLM"/>
    </source>
</evidence>
<name>A0A8T0WV84_PANVG</name>
<accession>A0A8T0WV84</accession>
<sequence length="122" mass="13838">MVWNKENENIQHILTSCVFARQFLFNIMQPLNLSSLVPTRGTISFAAWWRKSLKKVQKHAKEGFNSLVIHGAWILWKHHNSCMFDGSAPSIQTALQAFKEEGHLWIVGGAKGLAALEFGRFS</sequence>
<comment type="caution">
    <text evidence="1">The sequence shown here is derived from an EMBL/GenBank/DDBJ whole genome shotgun (WGS) entry which is preliminary data.</text>
</comment>
<gene>
    <name evidence="1" type="ORF">PVAP13_1NG181019</name>
</gene>
<evidence type="ECO:0000313" key="2">
    <source>
        <dbReference type="Proteomes" id="UP000823388"/>
    </source>
</evidence>
<keyword evidence="2" id="KW-1185">Reference proteome</keyword>
<proteinExistence type="predicted"/>
<organism evidence="1 2">
    <name type="scientific">Panicum virgatum</name>
    <name type="common">Blackwell switchgrass</name>
    <dbReference type="NCBI Taxonomy" id="38727"/>
    <lineage>
        <taxon>Eukaryota</taxon>
        <taxon>Viridiplantae</taxon>
        <taxon>Streptophyta</taxon>
        <taxon>Embryophyta</taxon>
        <taxon>Tracheophyta</taxon>
        <taxon>Spermatophyta</taxon>
        <taxon>Magnoliopsida</taxon>
        <taxon>Liliopsida</taxon>
        <taxon>Poales</taxon>
        <taxon>Poaceae</taxon>
        <taxon>PACMAD clade</taxon>
        <taxon>Panicoideae</taxon>
        <taxon>Panicodae</taxon>
        <taxon>Paniceae</taxon>
        <taxon>Panicinae</taxon>
        <taxon>Panicum</taxon>
        <taxon>Panicum sect. Hiantes</taxon>
    </lineage>
</organism>
<reference evidence="1" key="1">
    <citation type="submission" date="2020-05" db="EMBL/GenBank/DDBJ databases">
        <title>WGS assembly of Panicum virgatum.</title>
        <authorList>
            <person name="Lovell J.T."/>
            <person name="Jenkins J."/>
            <person name="Shu S."/>
            <person name="Juenger T.E."/>
            <person name="Schmutz J."/>
        </authorList>
    </citation>
    <scope>NUCLEOTIDE SEQUENCE</scope>
    <source>
        <strain evidence="1">AP13</strain>
    </source>
</reference>